<accession>A0A0F9A985</accession>
<organism evidence="1">
    <name type="scientific">marine sediment metagenome</name>
    <dbReference type="NCBI Taxonomy" id="412755"/>
    <lineage>
        <taxon>unclassified sequences</taxon>
        <taxon>metagenomes</taxon>
        <taxon>ecological metagenomes</taxon>
    </lineage>
</organism>
<comment type="caution">
    <text evidence="1">The sequence shown here is derived from an EMBL/GenBank/DDBJ whole genome shotgun (WGS) entry which is preliminary data.</text>
</comment>
<gene>
    <name evidence="1" type="ORF">LCGC14_2877310</name>
</gene>
<proteinExistence type="predicted"/>
<dbReference type="AlphaFoldDB" id="A0A0F9A985"/>
<sequence length="151" mass="16507">MNERHSVREIAGMLADRAEVLCGQLLPAGRRHGSEWRVGSVAGEPGKSLGVCLRGAKAGVWADFALVAETTSFGMTWAEAGCAFFKITVFGHRVYTPYLIRPGKLAEHPNPIVKMAKIVEAIEEYAIQYEKKNSYQFDAGTVIPKISVVVL</sequence>
<name>A0A0F9A985_9ZZZZ</name>
<reference evidence="1" key="1">
    <citation type="journal article" date="2015" name="Nature">
        <title>Complex archaea that bridge the gap between prokaryotes and eukaryotes.</title>
        <authorList>
            <person name="Spang A."/>
            <person name="Saw J.H."/>
            <person name="Jorgensen S.L."/>
            <person name="Zaremba-Niedzwiedzka K."/>
            <person name="Martijn J."/>
            <person name="Lind A.E."/>
            <person name="van Eijk R."/>
            <person name="Schleper C."/>
            <person name="Guy L."/>
            <person name="Ettema T.J."/>
        </authorList>
    </citation>
    <scope>NUCLEOTIDE SEQUENCE</scope>
</reference>
<protein>
    <submittedName>
        <fullName evidence="1">Uncharacterized protein</fullName>
    </submittedName>
</protein>
<dbReference type="Gene3D" id="3.30.70.360">
    <property type="match status" value="1"/>
</dbReference>
<dbReference type="EMBL" id="LAZR01056021">
    <property type="protein sequence ID" value="KKK75084.1"/>
    <property type="molecule type" value="Genomic_DNA"/>
</dbReference>
<evidence type="ECO:0000313" key="1">
    <source>
        <dbReference type="EMBL" id="KKK75084.1"/>
    </source>
</evidence>